<dbReference type="InterPro" id="IPR052578">
    <property type="entry name" value="PI_Transfer_CRAL-TRIO"/>
</dbReference>
<dbReference type="EMBL" id="CAJNOK010032090">
    <property type="protein sequence ID" value="CAF1480043.1"/>
    <property type="molecule type" value="Genomic_DNA"/>
</dbReference>
<dbReference type="SMART" id="SM00516">
    <property type="entry name" value="SEC14"/>
    <property type="match status" value="1"/>
</dbReference>
<evidence type="ECO:0000313" key="5">
    <source>
        <dbReference type="EMBL" id="CAF4446194.1"/>
    </source>
</evidence>
<evidence type="ECO:0000259" key="1">
    <source>
        <dbReference type="PROSITE" id="PS50191"/>
    </source>
</evidence>
<name>A0A815Z659_9BILA</name>
<dbReference type="InterPro" id="IPR036865">
    <property type="entry name" value="CRAL-TRIO_dom_sf"/>
</dbReference>
<reference evidence="3" key="1">
    <citation type="submission" date="2021-02" db="EMBL/GenBank/DDBJ databases">
        <authorList>
            <person name="Nowell W R."/>
        </authorList>
    </citation>
    <scope>NUCLEOTIDE SEQUENCE</scope>
</reference>
<proteinExistence type="predicted"/>
<protein>
    <recommendedName>
        <fullName evidence="1">CRAL-TRIO domain-containing protein</fullName>
    </recommendedName>
</protein>
<dbReference type="PROSITE" id="PS50191">
    <property type="entry name" value="CRAL_TRIO"/>
    <property type="match status" value="1"/>
</dbReference>
<evidence type="ECO:0000313" key="4">
    <source>
        <dbReference type="EMBL" id="CAF4270712.1"/>
    </source>
</evidence>
<dbReference type="InterPro" id="IPR001251">
    <property type="entry name" value="CRAL-TRIO_dom"/>
</dbReference>
<dbReference type="Gene3D" id="3.40.525.10">
    <property type="entry name" value="CRAL-TRIO lipid binding domain"/>
    <property type="match status" value="1"/>
</dbReference>
<keyword evidence="6" id="KW-1185">Reference proteome</keyword>
<dbReference type="Proteomes" id="UP000682733">
    <property type="component" value="Unassembled WGS sequence"/>
</dbReference>
<dbReference type="EMBL" id="CAJOBC010097259">
    <property type="protein sequence ID" value="CAF4446194.1"/>
    <property type="molecule type" value="Genomic_DNA"/>
</dbReference>
<dbReference type="Proteomes" id="UP000677228">
    <property type="component" value="Unassembled WGS sequence"/>
</dbReference>
<dbReference type="PANTHER" id="PTHR45824:SF29">
    <property type="entry name" value="GH16843P"/>
    <property type="match status" value="1"/>
</dbReference>
<evidence type="ECO:0000313" key="2">
    <source>
        <dbReference type="EMBL" id="CAF1480043.1"/>
    </source>
</evidence>
<feature type="domain" description="CRAL-TRIO" evidence="1">
    <location>
        <begin position="56"/>
        <end position="216"/>
    </location>
</feature>
<dbReference type="SUPFAM" id="SSF52087">
    <property type="entry name" value="CRAL/TRIO domain"/>
    <property type="match status" value="1"/>
</dbReference>
<dbReference type="AlphaFoldDB" id="A0A815Z659"/>
<dbReference type="Pfam" id="PF00650">
    <property type="entry name" value="CRAL_TRIO"/>
    <property type="match status" value="1"/>
</dbReference>
<dbReference type="EMBL" id="CAJOBA010054012">
    <property type="protein sequence ID" value="CAF4270712.1"/>
    <property type="molecule type" value="Genomic_DNA"/>
</dbReference>
<organism evidence="3 6">
    <name type="scientific">Didymodactylos carnosus</name>
    <dbReference type="NCBI Taxonomy" id="1234261"/>
    <lineage>
        <taxon>Eukaryota</taxon>
        <taxon>Metazoa</taxon>
        <taxon>Spiralia</taxon>
        <taxon>Gnathifera</taxon>
        <taxon>Rotifera</taxon>
        <taxon>Eurotatoria</taxon>
        <taxon>Bdelloidea</taxon>
        <taxon>Philodinida</taxon>
        <taxon>Philodinidae</taxon>
        <taxon>Didymodactylos</taxon>
    </lineage>
</organism>
<evidence type="ECO:0000313" key="6">
    <source>
        <dbReference type="Proteomes" id="UP000663829"/>
    </source>
</evidence>
<accession>A0A815Z659</accession>
<dbReference type="CDD" id="cd00170">
    <property type="entry name" value="SEC14"/>
    <property type="match status" value="1"/>
</dbReference>
<dbReference type="EMBL" id="CAJNOQ010031318">
    <property type="protein sequence ID" value="CAF1579409.1"/>
    <property type="molecule type" value="Genomic_DNA"/>
</dbReference>
<dbReference type="Proteomes" id="UP000663829">
    <property type="component" value="Unassembled WGS sequence"/>
</dbReference>
<dbReference type="PANTHER" id="PTHR45824">
    <property type="entry name" value="GH16843P"/>
    <property type="match status" value="1"/>
</dbReference>
<sequence length="284" mass="33675">HMKSSLQEADYSKEISLLTDSYINRVMQNRSFEYAREKLINMFKWKHEFKVDKITLEQITKPLSFASLYWYGYDKLNHPILYVRSNLKDWSKFDVDLEISMHIFMIETCIQNFLPPGIDQFVIISDSQLSLRSINIGFMKRLLQLLTISYPDRLEYLRVGPVNQFLKSLYTTLKPFMSKPLVQKIQLLIHPNEELISTIDEYDIPIFMGGTKQHDFIFVPAANKRNKHQAVAQEMNNSLKRKEKSPKIKEIKTTFNWDLMMKHQQQCYEEILNRMNLTESTNSE</sequence>
<gene>
    <name evidence="3" type="ORF">GPM918_LOCUS40977</name>
    <name evidence="2" type="ORF">OVA965_LOCUS36023</name>
    <name evidence="5" type="ORF">SRO942_LOCUS41977</name>
    <name evidence="4" type="ORF">TMI583_LOCUS37017</name>
</gene>
<feature type="non-terminal residue" evidence="3">
    <location>
        <position position="1"/>
    </location>
</feature>
<dbReference type="Proteomes" id="UP000681722">
    <property type="component" value="Unassembled WGS sequence"/>
</dbReference>
<dbReference type="OrthoDB" id="75724at2759"/>
<dbReference type="GO" id="GO:0008526">
    <property type="term" value="F:phosphatidylinositol transfer activity"/>
    <property type="evidence" value="ECO:0007669"/>
    <property type="project" value="TreeGrafter"/>
</dbReference>
<evidence type="ECO:0000313" key="3">
    <source>
        <dbReference type="EMBL" id="CAF1579409.1"/>
    </source>
</evidence>
<comment type="caution">
    <text evidence="3">The sequence shown here is derived from an EMBL/GenBank/DDBJ whole genome shotgun (WGS) entry which is preliminary data.</text>
</comment>